<protein>
    <submittedName>
        <fullName evidence="10">Histone-binding protein RBBP7</fullName>
    </submittedName>
</protein>
<evidence type="ECO:0000313" key="11">
    <source>
        <dbReference type="Proteomes" id="UP000192578"/>
    </source>
</evidence>
<evidence type="ECO:0000256" key="5">
    <source>
        <dbReference type="ARBA" id="ARBA00022853"/>
    </source>
</evidence>
<comment type="similarity">
    <text evidence="2">Belongs to the WD repeat RBAP46/RBAP48/MSI1 family.</text>
</comment>
<comment type="subcellular location">
    <subcellularLocation>
        <location evidence="1">Nucleus</location>
    </subcellularLocation>
</comment>
<name>A0A9X6NMQ9_HYPEX</name>
<evidence type="ECO:0000256" key="4">
    <source>
        <dbReference type="ARBA" id="ARBA00022737"/>
    </source>
</evidence>
<dbReference type="SMART" id="SM00320">
    <property type="entry name" value="WD40"/>
    <property type="match status" value="5"/>
</dbReference>
<evidence type="ECO:0000256" key="8">
    <source>
        <dbReference type="SAM" id="MobiDB-lite"/>
    </source>
</evidence>
<dbReference type="EMBL" id="MTYJ01000269">
    <property type="protein sequence ID" value="OWA52449.1"/>
    <property type="molecule type" value="Genomic_DNA"/>
</dbReference>
<feature type="region of interest" description="Disordered" evidence="8">
    <location>
        <begin position="480"/>
        <end position="511"/>
    </location>
</feature>
<feature type="repeat" description="WD" evidence="7">
    <location>
        <begin position="432"/>
        <end position="466"/>
    </location>
</feature>
<keyword evidence="5" id="KW-0156">Chromatin regulator</keyword>
<dbReference type="InterPro" id="IPR019775">
    <property type="entry name" value="WD40_repeat_CS"/>
</dbReference>
<evidence type="ECO:0000256" key="3">
    <source>
        <dbReference type="ARBA" id="ARBA00022574"/>
    </source>
</evidence>
<dbReference type="AlphaFoldDB" id="A0A9X6NMQ9"/>
<dbReference type="Pfam" id="PF00400">
    <property type="entry name" value="WD40"/>
    <property type="match status" value="5"/>
</dbReference>
<keyword evidence="4" id="KW-0677">Repeat</keyword>
<dbReference type="InterPro" id="IPR020472">
    <property type="entry name" value="WD40_PAC1"/>
</dbReference>
<comment type="caution">
    <text evidence="10">The sequence shown here is derived from an EMBL/GenBank/DDBJ whole genome shotgun (WGS) entry which is preliminary data.</text>
</comment>
<keyword evidence="11" id="KW-1185">Reference proteome</keyword>
<feature type="repeat" description="WD" evidence="7">
    <location>
        <begin position="371"/>
        <end position="407"/>
    </location>
</feature>
<dbReference type="PANTHER" id="PTHR22850">
    <property type="entry name" value="WD40 REPEAT FAMILY"/>
    <property type="match status" value="1"/>
</dbReference>
<dbReference type="GO" id="GO:0005634">
    <property type="term" value="C:nucleus"/>
    <property type="evidence" value="ECO:0007669"/>
    <property type="project" value="UniProtKB-SubCell"/>
</dbReference>
<proteinExistence type="inferred from homology"/>
<dbReference type="PRINTS" id="PR00320">
    <property type="entry name" value="GPROTEINBRPT"/>
</dbReference>
<reference evidence="11" key="1">
    <citation type="submission" date="2017-01" db="EMBL/GenBank/DDBJ databases">
        <title>Comparative genomics of anhydrobiosis in the tardigrade Hypsibius dujardini.</title>
        <authorList>
            <person name="Yoshida Y."/>
            <person name="Koutsovoulos G."/>
            <person name="Laetsch D."/>
            <person name="Stevens L."/>
            <person name="Kumar S."/>
            <person name="Horikawa D."/>
            <person name="Ishino K."/>
            <person name="Komine S."/>
            <person name="Tomita M."/>
            <person name="Blaxter M."/>
            <person name="Arakawa K."/>
        </authorList>
    </citation>
    <scope>NUCLEOTIDE SEQUENCE [LARGE SCALE GENOMIC DNA]</scope>
    <source>
        <strain evidence="11">Z151</strain>
    </source>
</reference>
<dbReference type="Pfam" id="PF12265">
    <property type="entry name" value="CAF1C_H4-bd"/>
    <property type="match status" value="1"/>
</dbReference>
<evidence type="ECO:0000313" key="10">
    <source>
        <dbReference type="EMBL" id="OWA52449.1"/>
    </source>
</evidence>
<dbReference type="GO" id="GO:0006325">
    <property type="term" value="P:chromatin organization"/>
    <property type="evidence" value="ECO:0007669"/>
    <property type="project" value="UniProtKB-KW"/>
</dbReference>
<dbReference type="PROSITE" id="PS00678">
    <property type="entry name" value="WD_REPEATS_1"/>
    <property type="match status" value="1"/>
</dbReference>
<dbReference type="Proteomes" id="UP000192578">
    <property type="component" value="Unassembled WGS sequence"/>
</dbReference>
<dbReference type="InterPro" id="IPR001680">
    <property type="entry name" value="WD40_rpt"/>
</dbReference>
<gene>
    <name evidence="10" type="ORF">BV898_16903</name>
</gene>
<keyword evidence="3 7" id="KW-0853">WD repeat</keyword>
<feature type="region of interest" description="Disordered" evidence="8">
    <location>
        <begin position="1"/>
        <end position="51"/>
    </location>
</feature>
<feature type="compositionally biased region" description="Polar residues" evidence="8">
    <location>
        <begin position="484"/>
        <end position="493"/>
    </location>
</feature>
<dbReference type="Gene3D" id="2.130.10.10">
    <property type="entry name" value="YVTN repeat-like/Quinoprotein amine dehydrogenase"/>
    <property type="match status" value="1"/>
</dbReference>
<sequence>MRGPSRTDTGTPDGDGDGEELSRQDESTAHPTEFSSRAPSPTTGVTLAPRHTNDKRINEEYKIWKKNIPYLYDLFLMTAMQFPSYTVDWISDVEEIVDELTGMEYHQQKLILGTTARSEDEIALNGIIIMNVRFPMSDGEGLRKMDEKNPEFRPSLGLFTSSPNIMSVHGILAQSFPITNVRAMPQKTELVCAKLADSSVVIYDWKSELRNGWSFDDPVEERPAMLELAGHDTSLTSAHGLAWNPTSGNAGMIASCGKDGRILVWDISGARRRTDVKPLYTITGHETEVQDVAWHPLHSSLIGSAGLDKAFCLFDIRSRCTTKPSHRVEAHDAIVNAISFAMSETIFATGSDDGTIGLWDMRNLGKKLHSLKHHTSDVFTLDWCHDLERGTLLASGGADRRVCLWDVAKINDKPEKTLSDSVITPPELIFVHGGNSGRVTDVTWNPAPGRKLMLASAAEDSIIQVWTPARYQIWPLDHRDPSLKESSQGTTVEPVSGSEATDTEKPASLSV</sequence>
<dbReference type="InterPro" id="IPR022052">
    <property type="entry name" value="Histone-bd_RBBP4-like_N"/>
</dbReference>
<feature type="repeat" description="WD" evidence="7">
    <location>
        <begin position="328"/>
        <end position="363"/>
    </location>
</feature>
<dbReference type="PROSITE" id="PS50082">
    <property type="entry name" value="WD_REPEATS_2"/>
    <property type="match status" value="3"/>
</dbReference>
<dbReference type="InterPro" id="IPR050459">
    <property type="entry name" value="WD_repeat_RBAP46/RBAP48/MSI1"/>
</dbReference>
<organism evidence="10 11">
    <name type="scientific">Hypsibius exemplaris</name>
    <name type="common">Freshwater tardigrade</name>
    <dbReference type="NCBI Taxonomy" id="2072580"/>
    <lineage>
        <taxon>Eukaryota</taxon>
        <taxon>Metazoa</taxon>
        <taxon>Ecdysozoa</taxon>
        <taxon>Tardigrada</taxon>
        <taxon>Eutardigrada</taxon>
        <taxon>Parachela</taxon>
        <taxon>Hypsibioidea</taxon>
        <taxon>Hypsibiidae</taxon>
        <taxon>Hypsibius</taxon>
    </lineage>
</organism>
<evidence type="ECO:0000259" key="9">
    <source>
        <dbReference type="Pfam" id="PF12265"/>
    </source>
</evidence>
<evidence type="ECO:0000256" key="7">
    <source>
        <dbReference type="PROSITE-ProRule" id="PRU00221"/>
    </source>
</evidence>
<evidence type="ECO:0000256" key="6">
    <source>
        <dbReference type="ARBA" id="ARBA00023242"/>
    </source>
</evidence>
<dbReference type="OrthoDB" id="427795at2759"/>
<evidence type="ECO:0000256" key="2">
    <source>
        <dbReference type="ARBA" id="ARBA00009341"/>
    </source>
</evidence>
<feature type="domain" description="Histone-binding protein RBBP4-like N-terminal" evidence="9">
    <location>
        <begin position="59"/>
        <end position="135"/>
    </location>
</feature>
<dbReference type="InterPro" id="IPR036322">
    <property type="entry name" value="WD40_repeat_dom_sf"/>
</dbReference>
<dbReference type="PROSITE" id="PS50294">
    <property type="entry name" value="WD_REPEATS_REGION"/>
    <property type="match status" value="2"/>
</dbReference>
<evidence type="ECO:0000256" key="1">
    <source>
        <dbReference type="ARBA" id="ARBA00004123"/>
    </source>
</evidence>
<dbReference type="InterPro" id="IPR015943">
    <property type="entry name" value="WD40/YVTN_repeat-like_dom_sf"/>
</dbReference>
<feature type="compositionally biased region" description="Polar residues" evidence="8">
    <location>
        <begin position="29"/>
        <end position="45"/>
    </location>
</feature>
<accession>A0A9X6NMQ9</accession>
<keyword evidence="6" id="KW-0539">Nucleus</keyword>
<dbReference type="SUPFAM" id="SSF50978">
    <property type="entry name" value="WD40 repeat-like"/>
    <property type="match status" value="1"/>
</dbReference>